<sequence length="602" mass="67854">MSTAKAKPKTGASSISKVKPTHTSTTSKPSSVGASSSKSHPHESIKSKKLTDTAVPAARASSSKSHPHESIKSKKLTDTAVPAAKDSASNSSAVTKSSNFYYNCRNNDIDEANRLLHTLTLKEINQIEPNGSTALHAAAYYGNYEIVKMLLAKGAQRTIKNIHGCIPYEEAKTKDIKKLFKRQDRAGTESKSRFAAEKGPSFEWIFVESDPSSYASFNRKSLWKCQTDEEFDRLCRGIRQYYINENGPLTDVKHIEEVRLFIDEAIEHKDPTQVVRAYTAETGFYRRVNMDLSQMPTHWSGTKHERNLASIMMFHPVFQSFGFTGETYRGMSMSLQDLKQYAVNSVFMNKTFLSTSKQRKEAESFAVSDNSSTVSLVVCKYLIKRIGTALAIENISEYPWEQEVLILPYASFRVKRLEKSTGNAGPITEIDIEEEEDEEEEEEGKETDQVTRTTKKSYKKSYTHTSVEKTTVGKKDHSHDVYKKMFNDSQEKGKIDPTDLAKWKQESFGIDPANDSYAKIWSDAKKGKFSKSDLAKWKKESGLVTKGDDYEDSDLESYDGENDPTIFTASNEQSYATSKTYTSKQPLDMKKFMDEFGNDSDD</sequence>
<gene>
    <name evidence="4" type="ORF">TIS948_LOCUS12394</name>
</gene>
<accession>A0A817QH04</accession>
<dbReference type="GO" id="GO:0005576">
    <property type="term" value="C:extracellular region"/>
    <property type="evidence" value="ECO:0007669"/>
    <property type="project" value="InterPro"/>
</dbReference>
<comment type="caution">
    <text evidence="4">The sequence shown here is derived from an EMBL/GenBank/DDBJ whole genome shotgun (WGS) entry which is preliminary data.</text>
</comment>
<feature type="compositionally biased region" description="Low complexity" evidence="2">
    <location>
        <begin position="16"/>
        <end position="38"/>
    </location>
</feature>
<dbReference type="PROSITE" id="PS50088">
    <property type="entry name" value="ANK_REPEAT"/>
    <property type="match status" value="1"/>
</dbReference>
<dbReference type="SUPFAM" id="SSF48403">
    <property type="entry name" value="Ankyrin repeat"/>
    <property type="match status" value="1"/>
</dbReference>
<protein>
    <recommendedName>
        <fullName evidence="3">ADP ribosyltransferase domain-containing protein</fullName>
    </recommendedName>
</protein>
<dbReference type="PROSITE" id="PS51996">
    <property type="entry name" value="TR_MART"/>
    <property type="match status" value="1"/>
</dbReference>
<proteinExistence type="predicted"/>
<feature type="compositionally biased region" description="Basic and acidic residues" evidence="2">
    <location>
        <begin position="66"/>
        <end position="77"/>
    </location>
</feature>
<feature type="repeat" description="ANK" evidence="1">
    <location>
        <begin position="130"/>
        <end position="162"/>
    </location>
</feature>
<dbReference type="OrthoDB" id="242257at2759"/>
<dbReference type="InterPro" id="IPR036770">
    <property type="entry name" value="Ankyrin_rpt-contain_sf"/>
</dbReference>
<feature type="region of interest" description="Disordered" evidence="2">
    <location>
        <begin position="545"/>
        <end position="582"/>
    </location>
</feature>
<evidence type="ECO:0000256" key="1">
    <source>
        <dbReference type="PROSITE-ProRule" id="PRU00023"/>
    </source>
</evidence>
<feature type="compositionally biased region" description="Polar residues" evidence="2">
    <location>
        <begin position="565"/>
        <end position="582"/>
    </location>
</feature>
<dbReference type="Proteomes" id="UP000663825">
    <property type="component" value="Unassembled WGS sequence"/>
</dbReference>
<dbReference type="InterPro" id="IPR002110">
    <property type="entry name" value="Ankyrin_rpt"/>
</dbReference>
<dbReference type="SUPFAM" id="SSF56399">
    <property type="entry name" value="ADP-ribosylation"/>
    <property type="match status" value="1"/>
</dbReference>
<dbReference type="Pfam" id="PF13857">
    <property type="entry name" value="Ank_5"/>
    <property type="match status" value="1"/>
</dbReference>
<evidence type="ECO:0000259" key="3">
    <source>
        <dbReference type="Pfam" id="PF03496"/>
    </source>
</evidence>
<dbReference type="SMART" id="SM00248">
    <property type="entry name" value="ANK"/>
    <property type="match status" value="1"/>
</dbReference>
<feature type="region of interest" description="Disordered" evidence="2">
    <location>
        <begin position="1"/>
        <end position="91"/>
    </location>
</feature>
<evidence type="ECO:0000256" key="2">
    <source>
        <dbReference type="SAM" id="MobiDB-lite"/>
    </source>
</evidence>
<organism evidence="4 5">
    <name type="scientific">Rotaria socialis</name>
    <dbReference type="NCBI Taxonomy" id="392032"/>
    <lineage>
        <taxon>Eukaryota</taxon>
        <taxon>Metazoa</taxon>
        <taxon>Spiralia</taxon>
        <taxon>Gnathifera</taxon>
        <taxon>Rotifera</taxon>
        <taxon>Eurotatoria</taxon>
        <taxon>Bdelloidea</taxon>
        <taxon>Philodinida</taxon>
        <taxon>Philodinidae</taxon>
        <taxon>Rotaria</taxon>
    </lineage>
</organism>
<reference evidence="4" key="1">
    <citation type="submission" date="2021-02" db="EMBL/GenBank/DDBJ databases">
        <authorList>
            <person name="Nowell W R."/>
        </authorList>
    </citation>
    <scope>NUCLEOTIDE SEQUENCE</scope>
</reference>
<dbReference type="InterPro" id="IPR003540">
    <property type="entry name" value="ADP-ribosyltransferase"/>
</dbReference>
<keyword evidence="1" id="KW-0040">ANK repeat</keyword>
<dbReference type="AlphaFoldDB" id="A0A817QH04"/>
<dbReference type="PROSITE" id="PS50297">
    <property type="entry name" value="ANK_REP_REGION"/>
    <property type="match status" value="1"/>
</dbReference>
<dbReference type="Gene3D" id="3.90.176.10">
    <property type="entry name" value="Toxin ADP-ribosyltransferase, Chain A, domain 1"/>
    <property type="match status" value="1"/>
</dbReference>
<dbReference type="EMBL" id="CAJNXB010001836">
    <property type="protein sequence ID" value="CAF3197874.1"/>
    <property type="molecule type" value="Genomic_DNA"/>
</dbReference>
<dbReference type="Pfam" id="PF03496">
    <property type="entry name" value="ADPrib_exo_Tox"/>
    <property type="match status" value="1"/>
</dbReference>
<dbReference type="Gene3D" id="1.25.40.20">
    <property type="entry name" value="Ankyrin repeat-containing domain"/>
    <property type="match status" value="1"/>
</dbReference>
<feature type="compositionally biased region" description="Acidic residues" evidence="2">
    <location>
        <begin position="430"/>
        <end position="445"/>
    </location>
</feature>
<evidence type="ECO:0000313" key="5">
    <source>
        <dbReference type="Proteomes" id="UP000663825"/>
    </source>
</evidence>
<feature type="compositionally biased region" description="Acidic residues" evidence="2">
    <location>
        <begin position="549"/>
        <end position="562"/>
    </location>
</feature>
<feature type="domain" description="ADP ribosyltransferase" evidence="3">
    <location>
        <begin position="238"/>
        <end position="419"/>
    </location>
</feature>
<feature type="compositionally biased region" description="Basic and acidic residues" evidence="2">
    <location>
        <begin position="40"/>
        <end position="51"/>
    </location>
</feature>
<name>A0A817QH04_9BILA</name>
<feature type="region of interest" description="Disordered" evidence="2">
    <location>
        <begin position="425"/>
        <end position="457"/>
    </location>
</feature>
<evidence type="ECO:0000313" key="4">
    <source>
        <dbReference type="EMBL" id="CAF3197874.1"/>
    </source>
</evidence>